<protein>
    <recommendedName>
        <fullName evidence="1">AB hydrolase-1 domain-containing protein</fullName>
    </recommendedName>
</protein>
<dbReference type="PANTHER" id="PTHR37017">
    <property type="entry name" value="AB HYDROLASE-1 DOMAIN-CONTAINING PROTEIN-RELATED"/>
    <property type="match status" value="1"/>
</dbReference>
<dbReference type="InterPro" id="IPR000073">
    <property type="entry name" value="AB_hydrolase_1"/>
</dbReference>
<dbReference type="Proteomes" id="UP001337655">
    <property type="component" value="Unassembled WGS sequence"/>
</dbReference>
<organism evidence="2 3">
    <name type="scientific">Saxophila tyrrhenica</name>
    <dbReference type="NCBI Taxonomy" id="1690608"/>
    <lineage>
        <taxon>Eukaryota</taxon>
        <taxon>Fungi</taxon>
        <taxon>Dikarya</taxon>
        <taxon>Ascomycota</taxon>
        <taxon>Pezizomycotina</taxon>
        <taxon>Dothideomycetes</taxon>
        <taxon>Dothideomycetidae</taxon>
        <taxon>Mycosphaerellales</taxon>
        <taxon>Extremaceae</taxon>
        <taxon>Saxophila</taxon>
    </lineage>
</organism>
<sequence length="261" mass="28496">MSTKPAVAIVPGAFYERWHYRLLHDGLEKAGYKVTTIALPSTGNEKPTKDLYPDLDTASSAIKSYIDQDLNVVVVMHSYGGLVGSCASKGLLPADQPNGKGVVGLVYLCAGVPMEGYSFIQGVGGQHFPWMTLINAEDPSAEAIPNTGIWIWPTGNGTDPGQLFFQDCDAATREEAVKRLGYWSEGCMWTPATFTAWQEIESNYLITLEDVGLPAEQQEMMTQIPGGKWKRVEKIATGHSPFLSKPDETVAFVRQCCGEEV</sequence>
<accession>A0AAV9PF52</accession>
<dbReference type="InterPro" id="IPR052897">
    <property type="entry name" value="Sec-Metab_Biosynth_Hydrolase"/>
</dbReference>
<proteinExistence type="predicted"/>
<feature type="domain" description="AB hydrolase-1" evidence="1">
    <location>
        <begin position="9"/>
        <end position="251"/>
    </location>
</feature>
<evidence type="ECO:0000313" key="2">
    <source>
        <dbReference type="EMBL" id="KAK5172358.1"/>
    </source>
</evidence>
<dbReference type="InterPro" id="IPR029058">
    <property type="entry name" value="AB_hydrolase_fold"/>
</dbReference>
<dbReference type="SUPFAM" id="SSF53474">
    <property type="entry name" value="alpha/beta-Hydrolases"/>
    <property type="match status" value="1"/>
</dbReference>
<dbReference type="Gene3D" id="3.40.50.1820">
    <property type="entry name" value="alpha/beta hydrolase"/>
    <property type="match status" value="1"/>
</dbReference>
<gene>
    <name evidence="2" type="ORF">LTR77_003997</name>
</gene>
<dbReference type="PANTHER" id="PTHR37017:SF11">
    <property type="entry name" value="ESTERASE_LIPASE_THIOESTERASE DOMAIN-CONTAINING PROTEIN"/>
    <property type="match status" value="1"/>
</dbReference>
<dbReference type="RefSeq" id="XP_064661202.1">
    <property type="nucleotide sequence ID" value="XM_064801251.1"/>
</dbReference>
<dbReference type="Pfam" id="PF12697">
    <property type="entry name" value="Abhydrolase_6"/>
    <property type="match status" value="1"/>
</dbReference>
<dbReference type="EMBL" id="JAVRRT010000005">
    <property type="protein sequence ID" value="KAK5172358.1"/>
    <property type="molecule type" value="Genomic_DNA"/>
</dbReference>
<evidence type="ECO:0000259" key="1">
    <source>
        <dbReference type="Pfam" id="PF12697"/>
    </source>
</evidence>
<dbReference type="AlphaFoldDB" id="A0AAV9PF52"/>
<name>A0AAV9PF52_9PEZI</name>
<dbReference type="GeneID" id="89925343"/>
<evidence type="ECO:0000313" key="3">
    <source>
        <dbReference type="Proteomes" id="UP001337655"/>
    </source>
</evidence>
<comment type="caution">
    <text evidence="2">The sequence shown here is derived from an EMBL/GenBank/DDBJ whole genome shotgun (WGS) entry which is preliminary data.</text>
</comment>
<keyword evidence="3" id="KW-1185">Reference proteome</keyword>
<reference evidence="2 3" key="1">
    <citation type="submission" date="2023-08" db="EMBL/GenBank/DDBJ databases">
        <title>Black Yeasts Isolated from many extreme environments.</title>
        <authorList>
            <person name="Coleine C."/>
            <person name="Stajich J.E."/>
            <person name="Selbmann L."/>
        </authorList>
    </citation>
    <scope>NUCLEOTIDE SEQUENCE [LARGE SCALE GENOMIC DNA]</scope>
    <source>
        <strain evidence="2 3">CCFEE 5935</strain>
    </source>
</reference>